<evidence type="ECO:0000256" key="9">
    <source>
        <dbReference type="PROSITE-ProRule" id="PRU00546"/>
    </source>
</evidence>
<dbReference type="InterPro" id="IPR036869">
    <property type="entry name" value="J_dom_sf"/>
</dbReference>
<dbReference type="Gene3D" id="1.10.287.110">
    <property type="entry name" value="DnaJ domain"/>
    <property type="match status" value="1"/>
</dbReference>
<dbReference type="FunFam" id="1.10.287.110:FF:000016">
    <property type="entry name" value="DnaJ (Hsp40) homolog, subfamily A, member 2"/>
    <property type="match status" value="1"/>
</dbReference>
<dbReference type="CDD" id="cd10747">
    <property type="entry name" value="DnaJ_C"/>
    <property type="match status" value="1"/>
</dbReference>
<dbReference type="PROSITE" id="PS00636">
    <property type="entry name" value="DNAJ_1"/>
    <property type="match status" value="1"/>
</dbReference>
<gene>
    <name evidence="13" type="ORF">O3M35_005124</name>
</gene>
<evidence type="ECO:0000256" key="10">
    <source>
        <dbReference type="SAM" id="MobiDB-lite"/>
    </source>
</evidence>
<dbReference type="SMART" id="SM00271">
    <property type="entry name" value="DnaJ"/>
    <property type="match status" value="1"/>
</dbReference>
<evidence type="ECO:0000256" key="1">
    <source>
        <dbReference type="ARBA" id="ARBA00022481"/>
    </source>
</evidence>
<dbReference type="SUPFAM" id="SSF49493">
    <property type="entry name" value="HSP40/DnaJ peptide-binding domain"/>
    <property type="match status" value="2"/>
</dbReference>
<evidence type="ECO:0000256" key="4">
    <source>
        <dbReference type="ARBA" id="ARBA00022771"/>
    </source>
</evidence>
<dbReference type="InterPro" id="IPR044713">
    <property type="entry name" value="DNJA1/2-like"/>
</dbReference>
<keyword evidence="8" id="KW-0636">Prenylation</keyword>
<keyword evidence="2 9" id="KW-0479">Metal-binding</keyword>
<dbReference type="EMBL" id="JAPXFL010000002">
    <property type="protein sequence ID" value="KAK9510317.1"/>
    <property type="molecule type" value="Genomic_DNA"/>
</dbReference>
<dbReference type="HAMAP" id="MF_01152">
    <property type="entry name" value="DnaJ"/>
    <property type="match status" value="1"/>
</dbReference>
<evidence type="ECO:0000256" key="6">
    <source>
        <dbReference type="ARBA" id="ARBA00023186"/>
    </source>
</evidence>
<dbReference type="GO" id="GO:0008270">
    <property type="term" value="F:zinc ion binding"/>
    <property type="evidence" value="ECO:0007669"/>
    <property type="project" value="UniProtKB-KW"/>
</dbReference>
<dbReference type="PRINTS" id="PR00625">
    <property type="entry name" value="JDOMAIN"/>
</dbReference>
<dbReference type="GO" id="GO:0006457">
    <property type="term" value="P:protein folding"/>
    <property type="evidence" value="ECO:0007669"/>
    <property type="project" value="InterPro"/>
</dbReference>
<evidence type="ECO:0000259" key="11">
    <source>
        <dbReference type="PROSITE" id="PS50076"/>
    </source>
</evidence>
<keyword evidence="3" id="KW-0677">Repeat</keyword>
<dbReference type="CDD" id="cd10719">
    <property type="entry name" value="DnaJ_zf"/>
    <property type="match status" value="1"/>
</dbReference>
<dbReference type="InterPro" id="IPR002939">
    <property type="entry name" value="DnaJ_C"/>
</dbReference>
<dbReference type="PROSITE" id="PS51188">
    <property type="entry name" value="ZF_CR"/>
    <property type="match status" value="1"/>
</dbReference>
<dbReference type="SUPFAM" id="SSF57938">
    <property type="entry name" value="DnaJ/Hsp40 cysteine-rich domain"/>
    <property type="match status" value="1"/>
</dbReference>
<feature type="region of interest" description="Disordered" evidence="10">
    <location>
        <begin position="372"/>
        <end position="414"/>
    </location>
</feature>
<comment type="caution">
    <text evidence="13">The sequence shown here is derived from an EMBL/GenBank/DDBJ whole genome shotgun (WGS) entry which is preliminary data.</text>
</comment>
<feature type="domain" description="J" evidence="11">
    <location>
        <begin position="5"/>
        <end position="67"/>
    </location>
</feature>
<evidence type="ECO:0000259" key="12">
    <source>
        <dbReference type="PROSITE" id="PS51188"/>
    </source>
</evidence>
<dbReference type="Proteomes" id="UP001461498">
    <property type="component" value="Unassembled WGS sequence"/>
</dbReference>
<dbReference type="InterPro" id="IPR012724">
    <property type="entry name" value="DnaJ"/>
</dbReference>
<dbReference type="InterPro" id="IPR001305">
    <property type="entry name" value="HSP_DnaJ_Cys-rich_dom"/>
</dbReference>
<dbReference type="GO" id="GO:0009408">
    <property type="term" value="P:response to heat"/>
    <property type="evidence" value="ECO:0007669"/>
    <property type="project" value="InterPro"/>
</dbReference>
<dbReference type="FunFam" id="2.10.230.10:FF:000001">
    <property type="entry name" value="DnaJ subfamily A member 2"/>
    <property type="match status" value="1"/>
</dbReference>
<keyword evidence="1" id="KW-0488">Methylation</keyword>
<dbReference type="Gene3D" id="2.60.260.20">
    <property type="entry name" value="Urease metallochaperone UreE, N-terminal domain"/>
    <property type="match status" value="2"/>
</dbReference>
<evidence type="ECO:0000256" key="3">
    <source>
        <dbReference type="ARBA" id="ARBA00022737"/>
    </source>
</evidence>
<dbReference type="Pfam" id="PF00684">
    <property type="entry name" value="DnaJ_CXXCXGXG"/>
    <property type="match status" value="1"/>
</dbReference>
<feature type="domain" description="CR-type" evidence="12">
    <location>
        <begin position="120"/>
        <end position="204"/>
    </location>
</feature>
<dbReference type="GO" id="GO:0005524">
    <property type="term" value="F:ATP binding"/>
    <property type="evidence" value="ECO:0007669"/>
    <property type="project" value="InterPro"/>
</dbReference>
<dbReference type="Pfam" id="PF00226">
    <property type="entry name" value="DnaJ"/>
    <property type="match status" value="1"/>
</dbReference>
<dbReference type="PANTHER" id="PTHR43888">
    <property type="entry name" value="DNAJ-LIKE-2, ISOFORM A-RELATED"/>
    <property type="match status" value="1"/>
</dbReference>
<evidence type="ECO:0000256" key="2">
    <source>
        <dbReference type="ARBA" id="ARBA00022723"/>
    </source>
</evidence>
<organism evidence="13 14">
    <name type="scientific">Rhynocoris fuscipes</name>
    <dbReference type="NCBI Taxonomy" id="488301"/>
    <lineage>
        <taxon>Eukaryota</taxon>
        <taxon>Metazoa</taxon>
        <taxon>Ecdysozoa</taxon>
        <taxon>Arthropoda</taxon>
        <taxon>Hexapoda</taxon>
        <taxon>Insecta</taxon>
        <taxon>Pterygota</taxon>
        <taxon>Neoptera</taxon>
        <taxon>Paraneoptera</taxon>
        <taxon>Hemiptera</taxon>
        <taxon>Heteroptera</taxon>
        <taxon>Panheteroptera</taxon>
        <taxon>Cimicomorpha</taxon>
        <taxon>Reduviidae</taxon>
        <taxon>Harpactorinae</taxon>
        <taxon>Harpactorini</taxon>
        <taxon>Rhynocoris</taxon>
    </lineage>
</organism>
<dbReference type="InterPro" id="IPR036410">
    <property type="entry name" value="HSP_DnaJ_Cys-rich_dom_sf"/>
</dbReference>
<dbReference type="FunFam" id="2.60.260.20:FF:000003">
    <property type="entry name" value="DnaJ subfamily A member 2"/>
    <property type="match status" value="1"/>
</dbReference>
<dbReference type="PROSITE" id="PS50076">
    <property type="entry name" value="DNAJ_2"/>
    <property type="match status" value="1"/>
</dbReference>
<dbReference type="GO" id="GO:0051082">
    <property type="term" value="F:unfolded protein binding"/>
    <property type="evidence" value="ECO:0007669"/>
    <property type="project" value="InterPro"/>
</dbReference>
<evidence type="ECO:0000256" key="8">
    <source>
        <dbReference type="ARBA" id="ARBA00023289"/>
    </source>
</evidence>
<evidence type="ECO:0000313" key="13">
    <source>
        <dbReference type="EMBL" id="KAK9510317.1"/>
    </source>
</evidence>
<evidence type="ECO:0000313" key="14">
    <source>
        <dbReference type="Proteomes" id="UP001461498"/>
    </source>
</evidence>
<reference evidence="13 14" key="1">
    <citation type="submission" date="2022-12" db="EMBL/GenBank/DDBJ databases">
        <title>Chromosome-level genome assembly of true bugs.</title>
        <authorList>
            <person name="Ma L."/>
            <person name="Li H."/>
        </authorList>
    </citation>
    <scope>NUCLEOTIDE SEQUENCE [LARGE SCALE GENOMIC DNA]</scope>
    <source>
        <strain evidence="13">Lab_2022b</strain>
    </source>
</reference>
<evidence type="ECO:0000256" key="5">
    <source>
        <dbReference type="ARBA" id="ARBA00022833"/>
    </source>
</evidence>
<accession>A0AAW1DIV2</accession>
<proteinExistence type="inferred from homology"/>
<dbReference type="InterPro" id="IPR008971">
    <property type="entry name" value="HSP40/DnaJ_pept-bd"/>
</dbReference>
<dbReference type="Gene3D" id="2.10.230.10">
    <property type="entry name" value="Heat shock protein DnaJ, cysteine-rich domain"/>
    <property type="match status" value="1"/>
</dbReference>
<feature type="zinc finger region" description="CR-type" evidence="9">
    <location>
        <begin position="120"/>
        <end position="204"/>
    </location>
</feature>
<dbReference type="CDD" id="cd06257">
    <property type="entry name" value="DnaJ"/>
    <property type="match status" value="1"/>
</dbReference>
<dbReference type="AlphaFoldDB" id="A0AAW1DIV2"/>
<keyword evidence="6" id="KW-0143">Chaperone</keyword>
<keyword evidence="4 9" id="KW-0863">Zinc-finger</keyword>
<dbReference type="SUPFAM" id="SSF46565">
    <property type="entry name" value="Chaperone J-domain"/>
    <property type="match status" value="1"/>
</dbReference>
<dbReference type="InterPro" id="IPR001623">
    <property type="entry name" value="DnaJ_domain"/>
</dbReference>
<protein>
    <submittedName>
        <fullName evidence="13">Uncharacterized protein</fullName>
    </submittedName>
</protein>
<evidence type="ECO:0000256" key="7">
    <source>
        <dbReference type="ARBA" id="ARBA00023288"/>
    </source>
</evidence>
<keyword evidence="14" id="KW-1185">Reference proteome</keyword>
<name>A0AAW1DIV2_9HEMI</name>
<keyword evidence="7" id="KW-0449">Lipoprotein</keyword>
<dbReference type="InterPro" id="IPR018253">
    <property type="entry name" value="DnaJ_domain_CS"/>
</dbReference>
<sequence>MADTKLYDVLGVSKDASDSEIKKAYRKLAKEFHPDKNPQAGDKFKEISFAYEVLSDERKREMYNRYGLEGMQNGMQEGMSHEDIFSQIFGGMFGGGRRGPRKAEDTIHPLRVTLEDLYNGRTATLQLTRNVFCKTCNGKGSKSGAYKVCKGCDGRGFKATYQQVAPRMHQEIRMKCHECDGEKHVISEKDKCTACVGKKVVSETKKLKVHVEKGMSDGEKIVFKGDGDHQYAGVEPGDVLIILQEQPHHCFKRNGPDLFMIYELPLTEALCGFSIVIKHLDGRDLVVTCPPGEIIQPADDPKEFLEKDQVKGIPGEGMPMRRNPYEKGNLYIKFKVVFPPNHFTTEANLKVIESLLPARPETIIPEDAEECDLNEYEEERGGSSRGGGGEAYEEDDHGPHIGFTAGPGVPCAQQ</sequence>
<dbReference type="GO" id="GO:0030544">
    <property type="term" value="F:Hsp70 protein binding"/>
    <property type="evidence" value="ECO:0007669"/>
    <property type="project" value="InterPro"/>
</dbReference>
<dbReference type="Pfam" id="PF01556">
    <property type="entry name" value="DnaJ_C"/>
    <property type="match status" value="1"/>
</dbReference>
<keyword evidence="5 9" id="KW-0862">Zinc</keyword>